<reference evidence="10" key="1">
    <citation type="submission" date="2021-04" db="EMBL/GenBank/DDBJ databases">
        <authorList>
            <person name="Hornung B."/>
        </authorList>
    </citation>
    <scope>NUCLEOTIDE SEQUENCE</scope>
    <source>
        <strain evidence="10">G5G6</strain>
    </source>
</reference>
<evidence type="ECO:0000256" key="7">
    <source>
        <dbReference type="ARBA" id="ARBA00022801"/>
    </source>
</evidence>
<evidence type="ECO:0000256" key="9">
    <source>
        <dbReference type="ARBA" id="ARBA00029599"/>
    </source>
</evidence>
<keyword evidence="4" id="KW-0963">Cytoplasm</keyword>
<keyword evidence="7" id="KW-0378">Hydrolase</keyword>
<name>A0A916J2P0_9PROT</name>
<evidence type="ECO:0000313" key="10">
    <source>
        <dbReference type="EMBL" id="CAG4882161.1"/>
    </source>
</evidence>
<evidence type="ECO:0000256" key="1">
    <source>
        <dbReference type="ARBA" id="ARBA00004496"/>
    </source>
</evidence>
<keyword evidence="5" id="KW-0145">Chemotaxis</keyword>
<evidence type="ECO:0000313" key="11">
    <source>
        <dbReference type="Proteomes" id="UP000742786"/>
    </source>
</evidence>
<dbReference type="GO" id="GO:0004721">
    <property type="term" value="F:phosphoprotein phosphatase activity"/>
    <property type="evidence" value="ECO:0007669"/>
    <property type="project" value="UniProtKB-KW"/>
</dbReference>
<protein>
    <recommendedName>
        <fullName evidence="3">Protein phosphatase CheZ</fullName>
    </recommendedName>
    <alternativeName>
        <fullName evidence="9">Chemotaxis protein CheZ</fullName>
    </alternativeName>
</protein>
<dbReference type="AlphaFoldDB" id="A0A916J2P0"/>
<comment type="subcellular location">
    <subcellularLocation>
        <location evidence="1">Cytoplasm</location>
    </subcellularLocation>
</comment>
<sequence length="250" mass="27269">MNQASEISENVDALEELFDSIVTKGKITAHHGVSQLLRVTDIADDGITGGADKVLIQVGHLTRALHENLRALGYDKIIEKTAAAIPDASDRLAYVTTMTEQAAERALNATDVAKPIQDQLANGATALSEQWSRLFANELGIAEFKELVARTRAYLDKVPGQTAATKMQLMEIMMAQDFQDLTGQVIKKTTEIIQTVERQLLQLLLDNIPAKKRTEVSSGLMNGPVINAENGIEVVTDQNQVDDLLESLGF</sequence>
<dbReference type="NCBIfam" id="NF008368">
    <property type="entry name" value="PRK11166.1"/>
    <property type="match status" value="1"/>
</dbReference>
<dbReference type="RefSeq" id="WP_220634262.1">
    <property type="nucleotide sequence ID" value="NZ_CAJQUM010000001.1"/>
</dbReference>
<dbReference type="GO" id="GO:0050920">
    <property type="term" value="P:regulation of chemotaxis"/>
    <property type="evidence" value="ECO:0007669"/>
    <property type="project" value="InterPro"/>
</dbReference>
<dbReference type="Proteomes" id="UP000742786">
    <property type="component" value="Unassembled WGS sequence"/>
</dbReference>
<keyword evidence="11" id="KW-1185">Reference proteome</keyword>
<evidence type="ECO:0000256" key="6">
    <source>
        <dbReference type="ARBA" id="ARBA00022779"/>
    </source>
</evidence>
<dbReference type="PANTHER" id="PTHR43693">
    <property type="entry name" value="PROTEIN PHOSPHATASE CHEZ"/>
    <property type="match status" value="1"/>
</dbReference>
<evidence type="ECO:0000256" key="8">
    <source>
        <dbReference type="ARBA" id="ARBA00022912"/>
    </source>
</evidence>
<evidence type="ECO:0000256" key="5">
    <source>
        <dbReference type="ARBA" id="ARBA00022500"/>
    </source>
</evidence>
<dbReference type="InterPro" id="IPR007439">
    <property type="entry name" value="Chemotax_Pase_CheZ"/>
</dbReference>
<comment type="caution">
    <text evidence="10">The sequence shown here is derived from an EMBL/GenBank/DDBJ whole genome shotgun (WGS) entry which is preliminary data.</text>
</comment>
<dbReference type="PANTHER" id="PTHR43693:SF1">
    <property type="entry name" value="PROTEIN PHOSPHATASE CHEZ"/>
    <property type="match status" value="1"/>
</dbReference>
<dbReference type="GO" id="GO:0009288">
    <property type="term" value="C:bacterial-type flagellum"/>
    <property type="evidence" value="ECO:0007669"/>
    <property type="project" value="InterPro"/>
</dbReference>
<dbReference type="Pfam" id="PF04344">
    <property type="entry name" value="CheZ"/>
    <property type="match status" value="1"/>
</dbReference>
<dbReference type="GO" id="GO:0005737">
    <property type="term" value="C:cytoplasm"/>
    <property type="evidence" value="ECO:0007669"/>
    <property type="project" value="UniProtKB-SubCell"/>
</dbReference>
<dbReference type="EMBL" id="CAJQUM010000001">
    <property type="protein sequence ID" value="CAG4882161.1"/>
    <property type="molecule type" value="Genomic_DNA"/>
</dbReference>
<evidence type="ECO:0000256" key="4">
    <source>
        <dbReference type="ARBA" id="ARBA00022490"/>
    </source>
</evidence>
<dbReference type="GO" id="GO:0097588">
    <property type="term" value="P:archaeal or bacterial-type flagellum-dependent cell motility"/>
    <property type="evidence" value="ECO:0007669"/>
    <property type="project" value="UniProtKB-KW"/>
</dbReference>
<keyword evidence="6" id="KW-0283">Flagellar rotation</keyword>
<comment type="similarity">
    <text evidence="2">Belongs to the CheZ family.</text>
</comment>
<gene>
    <name evidence="10" type="primary">cheZ</name>
    <name evidence="10" type="ORF">GTOL_10043</name>
</gene>
<dbReference type="SUPFAM" id="SSF75708">
    <property type="entry name" value="Chemotaxis phosphatase CheZ"/>
    <property type="match status" value="1"/>
</dbReference>
<dbReference type="GO" id="GO:0006935">
    <property type="term" value="P:chemotaxis"/>
    <property type="evidence" value="ECO:0007669"/>
    <property type="project" value="UniProtKB-KW"/>
</dbReference>
<dbReference type="Gene3D" id="1.10.287.500">
    <property type="entry name" value="Helix hairpin bin"/>
    <property type="match status" value="1"/>
</dbReference>
<accession>A0A916J2P0</accession>
<organism evidence="10 11">
    <name type="scientific">Georgfuchsia toluolica</name>
    <dbReference type="NCBI Taxonomy" id="424218"/>
    <lineage>
        <taxon>Bacteria</taxon>
        <taxon>Pseudomonadati</taxon>
        <taxon>Pseudomonadota</taxon>
        <taxon>Betaproteobacteria</taxon>
        <taxon>Nitrosomonadales</taxon>
        <taxon>Sterolibacteriaceae</taxon>
        <taxon>Georgfuchsia</taxon>
    </lineage>
</organism>
<evidence type="ECO:0000256" key="2">
    <source>
        <dbReference type="ARBA" id="ARBA00005908"/>
    </source>
</evidence>
<evidence type="ECO:0000256" key="3">
    <source>
        <dbReference type="ARBA" id="ARBA00018484"/>
    </source>
</evidence>
<keyword evidence="8" id="KW-0904">Protein phosphatase</keyword>
<proteinExistence type="inferred from homology"/>
<dbReference type="InterPro" id="IPR050992">
    <property type="entry name" value="CheZ_family_phosphatases"/>
</dbReference>